<evidence type="ECO:0000313" key="2">
    <source>
        <dbReference type="EnsemblPlants" id="AET7Gv20938100.8"/>
    </source>
</evidence>
<evidence type="ECO:0000313" key="3">
    <source>
        <dbReference type="Proteomes" id="UP000015105"/>
    </source>
</evidence>
<dbReference type="Gramene" id="AET7Gv20938100.8">
    <property type="protein sequence ID" value="AET7Gv20938100.8"/>
    <property type="gene ID" value="AET7Gv20938100"/>
</dbReference>
<sequence length="65" mass="7175">MEATKRIVPILFLVFSMGAKLGQGNAVTSVRVKKFLKTCKIDRPAEGIYNRNDSLPVLELRGIVA</sequence>
<reference evidence="2" key="3">
    <citation type="journal article" date="2017" name="Nature">
        <title>Genome sequence of the progenitor of the wheat D genome Aegilops tauschii.</title>
        <authorList>
            <person name="Luo M.C."/>
            <person name="Gu Y.Q."/>
            <person name="Puiu D."/>
            <person name="Wang H."/>
            <person name="Twardziok S.O."/>
            <person name="Deal K.R."/>
            <person name="Huo N."/>
            <person name="Zhu T."/>
            <person name="Wang L."/>
            <person name="Wang Y."/>
            <person name="McGuire P.E."/>
            <person name="Liu S."/>
            <person name="Long H."/>
            <person name="Ramasamy R.K."/>
            <person name="Rodriguez J.C."/>
            <person name="Van S.L."/>
            <person name="Yuan L."/>
            <person name="Wang Z."/>
            <person name="Xia Z."/>
            <person name="Xiao L."/>
            <person name="Anderson O.D."/>
            <person name="Ouyang S."/>
            <person name="Liang Y."/>
            <person name="Zimin A.V."/>
            <person name="Pertea G."/>
            <person name="Qi P."/>
            <person name="Bennetzen J.L."/>
            <person name="Dai X."/>
            <person name="Dawson M.W."/>
            <person name="Muller H.G."/>
            <person name="Kugler K."/>
            <person name="Rivarola-Duarte L."/>
            <person name="Spannagl M."/>
            <person name="Mayer K.F.X."/>
            <person name="Lu F.H."/>
            <person name="Bevan M.W."/>
            <person name="Leroy P."/>
            <person name="Li P."/>
            <person name="You F.M."/>
            <person name="Sun Q."/>
            <person name="Liu Z."/>
            <person name="Lyons E."/>
            <person name="Wicker T."/>
            <person name="Salzberg S.L."/>
            <person name="Devos K.M."/>
            <person name="Dvorak J."/>
        </authorList>
    </citation>
    <scope>NUCLEOTIDE SEQUENCE [LARGE SCALE GENOMIC DNA]</scope>
    <source>
        <strain evidence="2">cv. AL8/78</strain>
    </source>
</reference>
<feature type="signal peptide" evidence="1">
    <location>
        <begin position="1"/>
        <end position="24"/>
    </location>
</feature>
<proteinExistence type="predicted"/>
<dbReference type="Proteomes" id="UP000015105">
    <property type="component" value="Chromosome 7D"/>
</dbReference>
<evidence type="ECO:0000256" key="1">
    <source>
        <dbReference type="SAM" id="SignalP"/>
    </source>
</evidence>
<reference evidence="2" key="4">
    <citation type="submission" date="2019-03" db="UniProtKB">
        <authorList>
            <consortium name="EnsemblPlants"/>
        </authorList>
    </citation>
    <scope>IDENTIFICATION</scope>
</reference>
<keyword evidence="1" id="KW-0732">Signal</keyword>
<feature type="chain" id="PRO_5019386282" evidence="1">
    <location>
        <begin position="25"/>
        <end position="65"/>
    </location>
</feature>
<dbReference type="AlphaFoldDB" id="A0A453SH11"/>
<name>A0A453SH11_AEGTS</name>
<reference evidence="3" key="1">
    <citation type="journal article" date="2014" name="Science">
        <title>Ancient hybridizations among the ancestral genomes of bread wheat.</title>
        <authorList>
            <consortium name="International Wheat Genome Sequencing Consortium,"/>
            <person name="Marcussen T."/>
            <person name="Sandve S.R."/>
            <person name="Heier L."/>
            <person name="Spannagl M."/>
            <person name="Pfeifer M."/>
            <person name="Jakobsen K.S."/>
            <person name="Wulff B.B."/>
            <person name="Steuernagel B."/>
            <person name="Mayer K.F."/>
            <person name="Olsen O.A."/>
        </authorList>
    </citation>
    <scope>NUCLEOTIDE SEQUENCE [LARGE SCALE GENOMIC DNA]</scope>
    <source>
        <strain evidence="3">cv. AL8/78</strain>
    </source>
</reference>
<keyword evidence="3" id="KW-1185">Reference proteome</keyword>
<protein>
    <submittedName>
        <fullName evidence="2">Uncharacterized protein</fullName>
    </submittedName>
</protein>
<organism evidence="2 3">
    <name type="scientific">Aegilops tauschii subsp. strangulata</name>
    <name type="common">Goatgrass</name>
    <dbReference type="NCBI Taxonomy" id="200361"/>
    <lineage>
        <taxon>Eukaryota</taxon>
        <taxon>Viridiplantae</taxon>
        <taxon>Streptophyta</taxon>
        <taxon>Embryophyta</taxon>
        <taxon>Tracheophyta</taxon>
        <taxon>Spermatophyta</taxon>
        <taxon>Magnoliopsida</taxon>
        <taxon>Liliopsida</taxon>
        <taxon>Poales</taxon>
        <taxon>Poaceae</taxon>
        <taxon>BOP clade</taxon>
        <taxon>Pooideae</taxon>
        <taxon>Triticodae</taxon>
        <taxon>Triticeae</taxon>
        <taxon>Triticinae</taxon>
        <taxon>Aegilops</taxon>
    </lineage>
</organism>
<reference evidence="3" key="2">
    <citation type="journal article" date="2017" name="Nat. Plants">
        <title>The Aegilops tauschii genome reveals multiple impacts of transposons.</title>
        <authorList>
            <person name="Zhao G."/>
            <person name="Zou C."/>
            <person name="Li K."/>
            <person name="Wang K."/>
            <person name="Li T."/>
            <person name="Gao L."/>
            <person name="Zhang X."/>
            <person name="Wang H."/>
            <person name="Yang Z."/>
            <person name="Liu X."/>
            <person name="Jiang W."/>
            <person name="Mao L."/>
            <person name="Kong X."/>
            <person name="Jiao Y."/>
            <person name="Jia J."/>
        </authorList>
    </citation>
    <scope>NUCLEOTIDE SEQUENCE [LARGE SCALE GENOMIC DNA]</scope>
    <source>
        <strain evidence="3">cv. AL8/78</strain>
    </source>
</reference>
<dbReference type="EnsemblPlants" id="AET7Gv20938100.8">
    <property type="protein sequence ID" value="AET7Gv20938100.8"/>
    <property type="gene ID" value="AET7Gv20938100"/>
</dbReference>
<accession>A0A453SH11</accession>
<reference evidence="2" key="5">
    <citation type="journal article" date="2021" name="G3 (Bethesda)">
        <title>Aegilops tauschii genome assembly Aet v5.0 features greater sequence contiguity and improved annotation.</title>
        <authorList>
            <person name="Wang L."/>
            <person name="Zhu T."/>
            <person name="Rodriguez J.C."/>
            <person name="Deal K.R."/>
            <person name="Dubcovsky J."/>
            <person name="McGuire P.E."/>
            <person name="Lux T."/>
            <person name="Spannagl M."/>
            <person name="Mayer K.F.X."/>
            <person name="Baldrich P."/>
            <person name="Meyers B.C."/>
            <person name="Huo N."/>
            <person name="Gu Y.Q."/>
            <person name="Zhou H."/>
            <person name="Devos K.M."/>
            <person name="Bennetzen J.L."/>
            <person name="Unver T."/>
            <person name="Budak H."/>
            <person name="Gulick P.J."/>
            <person name="Galiba G."/>
            <person name="Kalapos B."/>
            <person name="Nelson D.R."/>
            <person name="Li P."/>
            <person name="You F.M."/>
            <person name="Luo M.C."/>
            <person name="Dvorak J."/>
        </authorList>
    </citation>
    <scope>NUCLEOTIDE SEQUENCE [LARGE SCALE GENOMIC DNA]</scope>
    <source>
        <strain evidence="2">cv. AL8/78</strain>
    </source>
</reference>